<gene>
    <name evidence="3" type="ORF">CYMTET_56019</name>
</gene>
<feature type="region of interest" description="Disordered" evidence="1">
    <location>
        <begin position="1"/>
        <end position="31"/>
    </location>
</feature>
<keyword evidence="4" id="KW-1185">Reference proteome</keyword>
<evidence type="ECO:0000313" key="3">
    <source>
        <dbReference type="EMBL" id="KAK3233695.1"/>
    </source>
</evidence>
<sequence>MEELEKGEHDISSDTETLPSVDSTVRRKLSRTHTPDNLREDSVFTQRIEKILDILKDDIISRNLYSSLFAQLSLFIFYLFIMNLQFEQLNAYETASCISASVKPNIGLDFLPWLKTQVFYIWKEPICGDGICEGPAEFPAFGRFGCKEDCGIEPEISPVLVYVEADFSSLHEESSLPAHVIEILWQRVRWNVCTLSENNMRSEVCWFEADRRLKTAAHRDLLELSLSQGEWYVRVTRDALGMVRGLVMDNVAPFREIPTLPTWSPCTASETPSARALQQTASRTLLDAPLDPLLRVESAPAQRLGLSGLHSESSGQDVPAPSKDTGEGAWTAVPDGLLVLVGGEDAHHPLSYSSPAGDCKRICERSAPCGGFSYNDTSASSPSSPPPSCVFTTCLAPGARWVRSR</sequence>
<evidence type="ECO:0000256" key="2">
    <source>
        <dbReference type="SAM" id="Phobius"/>
    </source>
</evidence>
<comment type="caution">
    <text evidence="3">The sequence shown here is derived from an EMBL/GenBank/DDBJ whole genome shotgun (WGS) entry which is preliminary data.</text>
</comment>
<keyword evidence="2" id="KW-0812">Transmembrane</keyword>
<feature type="region of interest" description="Disordered" evidence="1">
    <location>
        <begin position="307"/>
        <end position="329"/>
    </location>
</feature>
<organism evidence="3 4">
    <name type="scientific">Cymbomonas tetramitiformis</name>
    <dbReference type="NCBI Taxonomy" id="36881"/>
    <lineage>
        <taxon>Eukaryota</taxon>
        <taxon>Viridiplantae</taxon>
        <taxon>Chlorophyta</taxon>
        <taxon>Pyramimonadophyceae</taxon>
        <taxon>Pyramimonadales</taxon>
        <taxon>Pyramimonadaceae</taxon>
        <taxon>Cymbomonas</taxon>
    </lineage>
</organism>
<proteinExistence type="predicted"/>
<keyword evidence="2" id="KW-0472">Membrane</keyword>
<dbReference type="Proteomes" id="UP001190700">
    <property type="component" value="Unassembled WGS sequence"/>
</dbReference>
<reference evidence="3 4" key="1">
    <citation type="journal article" date="2015" name="Genome Biol. Evol.">
        <title>Comparative Genomics of a Bacterivorous Green Alga Reveals Evolutionary Causalities and Consequences of Phago-Mixotrophic Mode of Nutrition.</title>
        <authorList>
            <person name="Burns J.A."/>
            <person name="Paasch A."/>
            <person name="Narechania A."/>
            <person name="Kim E."/>
        </authorList>
    </citation>
    <scope>NUCLEOTIDE SEQUENCE [LARGE SCALE GENOMIC DNA]</scope>
    <source>
        <strain evidence="3 4">PLY_AMNH</strain>
    </source>
</reference>
<feature type="compositionally biased region" description="Basic and acidic residues" evidence="1">
    <location>
        <begin position="1"/>
        <end position="12"/>
    </location>
</feature>
<evidence type="ECO:0000313" key="4">
    <source>
        <dbReference type="Proteomes" id="UP001190700"/>
    </source>
</evidence>
<feature type="compositionally biased region" description="Polar residues" evidence="1">
    <location>
        <begin position="14"/>
        <end position="23"/>
    </location>
</feature>
<dbReference type="AlphaFoldDB" id="A0AAE0EP63"/>
<keyword evidence="2" id="KW-1133">Transmembrane helix</keyword>
<feature type="transmembrane region" description="Helical" evidence="2">
    <location>
        <begin position="64"/>
        <end position="81"/>
    </location>
</feature>
<protein>
    <submittedName>
        <fullName evidence="3">Uncharacterized protein</fullName>
    </submittedName>
</protein>
<dbReference type="EMBL" id="LGRX02035649">
    <property type="protein sequence ID" value="KAK3233695.1"/>
    <property type="molecule type" value="Genomic_DNA"/>
</dbReference>
<name>A0AAE0EP63_9CHLO</name>
<evidence type="ECO:0000256" key="1">
    <source>
        <dbReference type="SAM" id="MobiDB-lite"/>
    </source>
</evidence>
<accession>A0AAE0EP63</accession>